<dbReference type="EMBL" id="AP014548">
    <property type="protein sequence ID" value="BAO54858.1"/>
    <property type="molecule type" value="Genomic_DNA"/>
</dbReference>
<dbReference type="Gene3D" id="3.40.50.2000">
    <property type="entry name" value="Glycogen Phosphorylase B"/>
    <property type="match status" value="2"/>
</dbReference>
<feature type="domain" description="Glycosyltransferase subfamily 4-like N-terminal" evidence="3">
    <location>
        <begin position="20"/>
        <end position="182"/>
    </location>
</feature>
<keyword evidence="1 4" id="KW-0808">Transferase</keyword>
<dbReference type="OrthoDB" id="798298at2"/>
<evidence type="ECO:0000313" key="5">
    <source>
        <dbReference type="Proteomes" id="UP000031760"/>
    </source>
</evidence>
<feature type="domain" description="Glycosyl transferase family 1" evidence="2">
    <location>
        <begin position="188"/>
        <end position="352"/>
    </location>
</feature>
<protein>
    <submittedName>
        <fullName evidence="4">Glycosyltransferase</fullName>
    </submittedName>
</protein>
<dbReference type="PANTHER" id="PTHR46401">
    <property type="entry name" value="GLYCOSYLTRANSFERASE WBBK-RELATED"/>
    <property type="match status" value="1"/>
</dbReference>
<dbReference type="SUPFAM" id="SSF53756">
    <property type="entry name" value="UDP-Glycosyltransferase/glycogen phosphorylase"/>
    <property type="match status" value="1"/>
</dbReference>
<organism evidence="4 5">
    <name type="scientific">Nonlabens marinus S1-08</name>
    <dbReference type="NCBI Taxonomy" id="1454201"/>
    <lineage>
        <taxon>Bacteria</taxon>
        <taxon>Pseudomonadati</taxon>
        <taxon>Bacteroidota</taxon>
        <taxon>Flavobacteriia</taxon>
        <taxon>Flavobacteriales</taxon>
        <taxon>Flavobacteriaceae</taxon>
        <taxon>Nonlabens</taxon>
    </lineage>
</organism>
<reference evidence="4 5" key="1">
    <citation type="journal article" date="2014" name="Proc. Natl. Acad. Sci. U.S.A.">
        <title>Functional characterization of flavobacteria rhodopsins reveals a unique class of light-driven chloride pump in bacteria.</title>
        <authorList>
            <person name="Yoshizawa S."/>
            <person name="Kumagai Y."/>
            <person name="Kim H."/>
            <person name="Ogura Y."/>
            <person name="Hayashi T."/>
            <person name="Iwasaki W."/>
            <person name="DeLong E.F."/>
            <person name="Kogure K."/>
        </authorList>
    </citation>
    <scope>NUCLEOTIDE SEQUENCE [LARGE SCALE GENOMIC DNA]</scope>
    <source>
        <strain evidence="4 5">S1-08</strain>
    </source>
</reference>
<dbReference type="Proteomes" id="UP000031760">
    <property type="component" value="Chromosome"/>
</dbReference>
<evidence type="ECO:0000259" key="2">
    <source>
        <dbReference type="Pfam" id="PF00534"/>
    </source>
</evidence>
<dbReference type="HOGENOM" id="CLU_009583_0_0_10"/>
<dbReference type="STRING" id="1454201.NMS_0849"/>
<dbReference type="AlphaFoldDB" id="W8VUS6"/>
<sequence length="371" mass="41693">MATESNKRKIVLFVPLLGGGGAEMVFVNLSNYFVSNGFDVVLFYAYGDSFLNLLDKRVINKPVAGTKYSSIRTINRVIRILKSYVALCKLLKKEQPDYLLATVHESNMIAYFAHKKVAHRTKLILSMANIYRKSTLPFFLRPVLKTAFKNAQNLIANSPDTAASYKRFVGNDSLPVHIIGNPTFQENTNIKPLDFDFPYLLTVGRLESQKNQSLMIDAFYKVCLTNKTIKLIILGEGTLRGALERRTKSLGLTDRVIFMGFVEDTSRYYSNAEAFILSSDFEGFGNVIVEAMSYGIPVVSTDCPGGPNFIINKPTIGELCEMQNPEALSAAILKVLHHPENYSREEIINRAKDFSIKKIGEIYVRLLESVR</sequence>
<dbReference type="GO" id="GO:0009103">
    <property type="term" value="P:lipopolysaccharide biosynthetic process"/>
    <property type="evidence" value="ECO:0007669"/>
    <property type="project" value="TreeGrafter"/>
</dbReference>
<dbReference type="RefSeq" id="WP_052476693.1">
    <property type="nucleotide sequence ID" value="NZ_AP014548.1"/>
</dbReference>
<dbReference type="PANTHER" id="PTHR46401:SF2">
    <property type="entry name" value="GLYCOSYLTRANSFERASE WBBK-RELATED"/>
    <property type="match status" value="1"/>
</dbReference>
<dbReference type="Pfam" id="PF00534">
    <property type="entry name" value="Glycos_transf_1"/>
    <property type="match status" value="1"/>
</dbReference>
<dbReference type="Pfam" id="PF13439">
    <property type="entry name" value="Glyco_transf_4"/>
    <property type="match status" value="1"/>
</dbReference>
<keyword evidence="5" id="KW-1185">Reference proteome</keyword>
<dbReference type="CDD" id="cd03811">
    <property type="entry name" value="GT4_GT28_WabH-like"/>
    <property type="match status" value="1"/>
</dbReference>
<dbReference type="InterPro" id="IPR001296">
    <property type="entry name" value="Glyco_trans_1"/>
</dbReference>
<gene>
    <name evidence="4" type="ORF">NMS_0849</name>
</gene>
<name>W8VUS6_9FLAO</name>
<evidence type="ECO:0000259" key="3">
    <source>
        <dbReference type="Pfam" id="PF13439"/>
    </source>
</evidence>
<evidence type="ECO:0000313" key="4">
    <source>
        <dbReference type="EMBL" id="BAO54858.1"/>
    </source>
</evidence>
<accession>W8VUS6</accession>
<evidence type="ECO:0000256" key="1">
    <source>
        <dbReference type="ARBA" id="ARBA00022679"/>
    </source>
</evidence>
<dbReference type="KEGG" id="nmf:NMS_0849"/>
<dbReference type="InterPro" id="IPR028098">
    <property type="entry name" value="Glyco_trans_4-like_N"/>
</dbReference>
<dbReference type="GO" id="GO:0016757">
    <property type="term" value="F:glycosyltransferase activity"/>
    <property type="evidence" value="ECO:0007669"/>
    <property type="project" value="InterPro"/>
</dbReference>
<proteinExistence type="predicted"/>